<feature type="compositionally biased region" description="Polar residues" evidence="1">
    <location>
        <begin position="1"/>
        <end position="24"/>
    </location>
</feature>
<feature type="compositionally biased region" description="Basic and acidic residues" evidence="1">
    <location>
        <begin position="418"/>
        <end position="435"/>
    </location>
</feature>
<dbReference type="Proteomes" id="UP000324800">
    <property type="component" value="Unassembled WGS sequence"/>
</dbReference>
<comment type="caution">
    <text evidence="2">The sequence shown here is derived from an EMBL/GenBank/DDBJ whole genome shotgun (WGS) entry which is preliminary data.</text>
</comment>
<evidence type="ECO:0000256" key="1">
    <source>
        <dbReference type="SAM" id="MobiDB-lite"/>
    </source>
</evidence>
<evidence type="ECO:0000313" key="3">
    <source>
        <dbReference type="Proteomes" id="UP000324800"/>
    </source>
</evidence>
<evidence type="ECO:0000313" key="2">
    <source>
        <dbReference type="EMBL" id="KAA6391912.1"/>
    </source>
</evidence>
<feature type="region of interest" description="Disordered" evidence="1">
    <location>
        <begin position="1"/>
        <end position="133"/>
    </location>
</feature>
<gene>
    <name evidence="2" type="ORF">EZS28_012561</name>
</gene>
<feature type="compositionally biased region" description="Polar residues" evidence="1">
    <location>
        <begin position="201"/>
        <end position="229"/>
    </location>
</feature>
<protein>
    <submittedName>
        <fullName evidence="2">Uncharacterized protein</fullName>
    </submittedName>
</protein>
<proteinExistence type="predicted"/>
<dbReference type="AlphaFoldDB" id="A0A5J4WBJ0"/>
<feature type="region of interest" description="Disordered" evidence="1">
    <location>
        <begin position="398"/>
        <end position="459"/>
    </location>
</feature>
<feature type="compositionally biased region" description="Polar residues" evidence="1">
    <location>
        <begin position="36"/>
        <end position="57"/>
    </location>
</feature>
<accession>A0A5J4WBJ0</accession>
<name>A0A5J4WBJ0_9EUKA</name>
<feature type="compositionally biased region" description="Basic and acidic residues" evidence="1">
    <location>
        <begin position="230"/>
        <end position="242"/>
    </location>
</feature>
<feature type="region of interest" description="Disordered" evidence="1">
    <location>
        <begin position="194"/>
        <end position="246"/>
    </location>
</feature>
<feature type="compositionally biased region" description="Low complexity" evidence="1">
    <location>
        <begin position="68"/>
        <end position="133"/>
    </location>
</feature>
<organism evidence="2 3">
    <name type="scientific">Streblomastix strix</name>
    <dbReference type="NCBI Taxonomy" id="222440"/>
    <lineage>
        <taxon>Eukaryota</taxon>
        <taxon>Metamonada</taxon>
        <taxon>Preaxostyla</taxon>
        <taxon>Oxymonadida</taxon>
        <taxon>Streblomastigidae</taxon>
        <taxon>Streblomastix</taxon>
    </lineage>
</organism>
<feature type="compositionally biased region" description="Basic residues" evidence="1">
    <location>
        <begin position="436"/>
        <end position="446"/>
    </location>
</feature>
<dbReference type="EMBL" id="SNRW01002722">
    <property type="protein sequence ID" value="KAA6391912.1"/>
    <property type="molecule type" value="Genomic_DNA"/>
</dbReference>
<sequence length="459" mass="52561">MSYLLSLSGSNHSNPQNHSPIQRPNHNHPINIHPLSHSSPLNIKQSTNQYKQSHTNTSSPHPIPQSPNHPNQSQSQSTSTSILPSQSLPQQSNNSSSSSSYSSSSSTSHPISSTDNSSSSSSSSSSSYSSSSHNLITPFLHINKSLTGNGDSNLTTLEVIQETFIEEIQKLEPKEEIVIKPPYPLRVIRQKIPKKSKPVIVQTSSSNQTSPSLLQNPTKDQSMNTSVPQNEDKNETESEIESRKKKKRITRKYKKIVKEGDSETMSNQSEKQMKENINIGEDDDNVLKMKNKKILIRGHSTPLPNRIPLSSLLFVLSPSLLVSPSIQPLLSMQEKEREQLEQHHKEEDELLLKHKLIEKVILGRKEKKELEDQLLNHENERYQNERRRMVENRQMNEQQINNEKEKETYNKDQLNQKNEQESIKDDKGEQKSEKKWKLKSRKRRWRREVENSQSANEEQ</sequence>
<reference evidence="2 3" key="1">
    <citation type="submission" date="2019-03" db="EMBL/GenBank/DDBJ databases">
        <title>Single cell metagenomics reveals metabolic interactions within the superorganism composed of flagellate Streblomastix strix and complex community of Bacteroidetes bacteria on its surface.</title>
        <authorList>
            <person name="Treitli S.C."/>
            <person name="Kolisko M."/>
            <person name="Husnik F."/>
            <person name="Keeling P."/>
            <person name="Hampl V."/>
        </authorList>
    </citation>
    <scope>NUCLEOTIDE SEQUENCE [LARGE SCALE GENOMIC DNA]</scope>
    <source>
        <strain evidence="2">ST1C</strain>
    </source>
</reference>